<gene>
    <name evidence="3" type="ORF">C5167_003810</name>
</gene>
<organism evidence="3 4">
    <name type="scientific">Papaver somniferum</name>
    <name type="common">Opium poppy</name>
    <dbReference type="NCBI Taxonomy" id="3469"/>
    <lineage>
        <taxon>Eukaryota</taxon>
        <taxon>Viridiplantae</taxon>
        <taxon>Streptophyta</taxon>
        <taxon>Embryophyta</taxon>
        <taxon>Tracheophyta</taxon>
        <taxon>Spermatophyta</taxon>
        <taxon>Magnoliopsida</taxon>
        <taxon>Ranunculales</taxon>
        <taxon>Papaveraceae</taxon>
        <taxon>Papaveroideae</taxon>
        <taxon>Papaver</taxon>
    </lineage>
</organism>
<feature type="domain" description="AARP2CN" evidence="1">
    <location>
        <begin position="192"/>
        <end position="277"/>
    </location>
</feature>
<dbReference type="Pfam" id="PF00009">
    <property type="entry name" value="GTP_EFTU"/>
    <property type="match status" value="1"/>
</dbReference>
<dbReference type="InterPro" id="IPR012948">
    <property type="entry name" value="AARP2CN"/>
</dbReference>
<keyword evidence="4" id="KW-1185">Reference proteome</keyword>
<dbReference type="EMBL" id="CM010723">
    <property type="protein sequence ID" value="RZC79586.1"/>
    <property type="molecule type" value="Genomic_DNA"/>
</dbReference>
<dbReference type="SUPFAM" id="SSF52540">
    <property type="entry name" value="P-loop containing nucleoside triphosphate hydrolases"/>
    <property type="match status" value="1"/>
</dbReference>
<dbReference type="SMART" id="SM00785">
    <property type="entry name" value="AARP2CN"/>
    <property type="match status" value="1"/>
</dbReference>
<dbReference type="GO" id="GO:0005634">
    <property type="term" value="C:nucleus"/>
    <property type="evidence" value="ECO:0007669"/>
    <property type="project" value="InterPro"/>
</dbReference>
<dbReference type="InterPro" id="IPR000795">
    <property type="entry name" value="T_Tr_GTP-bd_dom"/>
</dbReference>
<dbReference type="InterPro" id="IPR027417">
    <property type="entry name" value="P-loop_NTPase"/>
</dbReference>
<evidence type="ECO:0000313" key="4">
    <source>
        <dbReference type="Proteomes" id="UP000316621"/>
    </source>
</evidence>
<reference evidence="3 4" key="1">
    <citation type="journal article" date="2018" name="Science">
        <title>The opium poppy genome and morphinan production.</title>
        <authorList>
            <person name="Guo L."/>
            <person name="Winzer T."/>
            <person name="Yang X."/>
            <person name="Li Y."/>
            <person name="Ning Z."/>
            <person name="He Z."/>
            <person name="Teodor R."/>
            <person name="Lu Y."/>
            <person name="Bowser T.A."/>
            <person name="Graham I.A."/>
            <person name="Ye K."/>
        </authorList>
    </citation>
    <scope>NUCLEOTIDE SEQUENCE [LARGE SCALE GENOMIC DNA]</scope>
    <source>
        <strain evidence="4">cv. HN1</strain>
        <tissue evidence="3">Leaves</tissue>
    </source>
</reference>
<dbReference type="InterPro" id="IPR039761">
    <property type="entry name" value="Bms1/Tsr1"/>
</dbReference>
<protein>
    <recommendedName>
        <fullName evidence="5">Bms1-type G domain-containing protein</fullName>
    </recommendedName>
</protein>
<dbReference type="GO" id="GO:0000462">
    <property type="term" value="P:maturation of SSU-rRNA from tricistronic rRNA transcript (SSU-rRNA, 5.8S rRNA, LSU-rRNA)"/>
    <property type="evidence" value="ECO:0007669"/>
    <property type="project" value="TreeGrafter"/>
</dbReference>
<sequence>MPIGDNWAFKIYRGRRKYDDEQPLNKNTPNLDFPRPIDDPAPYIVVVQGPRKVGKSLLIESIVNSMQRPFPYPQGTFPTVLVPNESGTRLQFVECPDDINGMIDAAKYADVAILMVDASYGFEQETFEFRNLLQVHGFPKVIGVLTHLDEVGLDEMSKVKQRLEDHFCTEIYEGAKLLTLCGLENGLYKMPEIGDVREMLSDPQFLPLSWRAKHPYVLVDHFEDVTPERAHGDKQFNRNLSLYGYLRGCNIKEGAKVHIAGVGDFSLAGVTTYYDPCPVHSFGNFVLLDKQSTGTYVRLDFLDVPPEIVEKFDPHHPILVGGIIPEEENSGYMQVKLKRHSWRMDLLMTGAPITVSAGWRRYETTAIYAMENEYGQHQLLNYTPEHKECLAVFWGPLAPPKTRIAAVMTNLNCLKDKEEFRIMAKGVVLDFNLDAKILLNVEKIVTLVDTCWKTARIKFAPNFQIDGLKFIGAPIQTKSGVRGKIDKVVGDRLFECTFKVNVHMGDTLVFPVPATLALPALFKQFNLLSKPLEFVEATIAGIAAAIAAVDDATVAAVAATIPAAAAGRPGTTNLATIVEYELAVSYKKVARRKQKFYQRHGVVIREGKPSLVTLPNPLESTYSSVVESAYSSEEWKPLKRSKFSVCHGREISGAEPTVIKDGEEVTGLDIFLRRYGGKVVPVRQW</sequence>
<feature type="domain" description="Ribosome biogenesis protein BMS1/TSR1 C-terminal" evidence="2">
    <location>
        <begin position="223"/>
        <end position="512"/>
    </location>
</feature>
<dbReference type="AlphaFoldDB" id="A0A4Y7L326"/>
<dbReference type="SMART" id="SM01362">
    <property type="entry name" value="DUF663"/>
    <property type="match status" value="1"/>
</dbReference>
<dbReference type="STRING" id="3469.A0A4Y7L326"/>
<dbReference type="GO" id="GO:0005525">
    <property type="term" value="F:GTP binding"/>
    <property type="evidence" value="ECO:0007669"/>
    <property type="project" value="InterPro"/>
</dbReference>
<name>A0A4Y7L326_PAPSO</name>
<dbReference type="PANTHER" id="PTHR12858:SF2">
    <property type="entry name" value="RIBOSOME BIOGENESIS PROTEIN BMS1 HOMOLOG"/>
    <property type="match status" value="1"/>
</dbReference>
<dbReference type="OrthoDB" id="1901763at2759"/>
<dbReference type="PANTHER" id="PTHR12858">
    <property type="entry name" value="RIBOSOME BIOGENESIS PROTEIN"/>
    <property type="match status" value="1"/>
</dbReference>
<dbReference type="InterPro" id="IPR007034">
    <property type="entry name" value="BMS1_TSR1_C"/>
</dbReference>
<dbReference type="GO" id="GO:0030686">
    <property type="term" value="C:90S preribosome"/>
    <property type="evidence" value="ECO:0007669"/>
    <property type="project" value="TreeGrafter"/>
</dbReference>
<proteinExistence type="predicted"/>
<dbReference type="GO" id="GO:0003924">
    <property type="term" value="F:GTPase activity"/>
    <property type="evidence" value="ECO:0007669"/>
    <property type="project" value="InterPro"/>
</dbReference>
<dbReference type="Gene3D" id="3.40.50.300">
    <property type="entry name" value="P-loop containing nucleotide triphosphate hydrolases"/>
    <property type="match status" value="1"/>
</dbReference>
<evidence type="ECO:0000313" key="3">
    <source>
        <dbReference type="EMBL" id="RZC79586.1"/>
    </source>
</evidence>
<evidence type="ECO:0008006" key="5">
    <source>
        <dbReference type="Google" id="ProtNLM"/>
    </source>
</evidence>
<dbReference type="Pfam" id="PF04950">
    <property type="entry name" value="RIBIOP_C"/>
    <property type="match status" value="1"/>
</dbReference>
<dbReference type="Pfam" id="PF08142">
    <property type="entry name" value="AARP2CN"/>
    <property type="match status" value="1"/>
</dbReference>
<evidence type="ECO:0000259" key="2">
    <source>
        <dbReference type="SMART" id="SM01362"/>
    </source>
</evidence>
<dbReference type="GO" id="GO:0034511">
    <property type="term" value="F:U3 snoRNA binding"/>
    <property type="evidence" value="ECO:0007669"/>
    <property type="project" value="TreeGrafter"/>
</dbReference>
<dbReference type="GO" id="GO:0000479">
    <property type="term" value="P:endonucleolytic cleavage of tricistronic rRNA transcript (SSU-rRNA, 5.8S rRNA, LSU-rRNA)"/>
    <property type="evidence" value="ECO:0007669"/>
    <property type="project" value="TreeGrafter"/>
</dbReference>
<evidence type="ECO:0000259" key="1">
    <source>
        <dbReference type="SMART" id="SM00785"/>
    </source>
</evidence>
<dbReference type="Gramene" id="RZC79586">
    <property type="protein sequence ID" value="RZC79586"/>
    <property type="gene ID" value="C5167_003810"/>
</dbReference>
<accession>A0A4Y7L326</accession>
<dbReference type="Proteomes" id="UP000316621">
    <property type="component" value="Chromosome 9"/>
</dbReference>